<proteinExistence type="predicted"/>
<dbReference type="EMBL" id="LR797195">
    <property type="protein sequence ID" value="CAB4193950.1"/>
    <property type="molecule type" value="Genomic_DNA"/>
</dbReference>
<organism evidence="1">
    <name type="scientific">uncultured Caudovirales phage</name>
    <dbReference type="NCBI Taxonomy" id="2100421"/>
    <lineage>
        <taxon>Viruses</taxon>
        <taxon>Duplodnaviria</taxon>
        <taxon>Heunggongvirae</taxon>
        <taxon>Uroviricota</taxon>
        <taxon>Caudoviricetes</taxon>
        <taxon>Peduoviridae</taxon>
        <taxon>Maltschvirus</taxon>
        <taxon>Maltschvirus maltsch</taxon>
    </lineage>
</organism>
<accession>A0A6J5PRJ5</accession>
<protein>
    <submittedName>
        <fullName evidence="1">Uncharacterized protein</fullName>
    </submittedName>
</protein>
<name>A0A6J5PRJ5_9CAUD</name>
<sequence length="176" mass="19428">MVPNLNEICDCCGGYENQPVLQLFDNKCFGIADGKDVTEEFCLKDFAFPTDGYSCVGITLEADGGTTTLFNNNLTMPLPLVLESGKAYARGLLLKITYPTNDSNSEEILFVDKNVVITIETYDGTSTDYPLYNFLAIFTNPKSNDPEKVINKIEVTNPNVEYPIRISALILFGNAI</sequence>
<evidence type="ECO:0000313" key="2">
    <source>
        <dbReference type="EMBL" id="CAB4193950.1"/>
    </source>
</evidence>
<evidence type="ECO:0000313" key="1">
    <source>
        <dbReference type="EMBL" id="CAB4173792.1"/>
    </source>
</evidence>
<reference evidence="1" key="1">
    <citation type="submission" date="2020-05" db="EMBL/GenBank/DDBJ databases">
        <authorList>
            <person name="Chiriac C."/>
            <person name="Salcher M."/>
            <person name="Ghai R."/>
            <person name="Kavagutti S V."/>
        </authorList>
    </citation>
    <scope>NUCLEOTIDE SEQUENCE</scope>
</reference>
<gene>
    <name evidence="2" type="ORF">UFOVP1247_321</name>
    <name evidence="1" type="ORF">UFOVP970_8</name>
</gene>
<dbReference type="EMBL" id="LR796916">
    <property type="protein sequence ID" value="CAB4173792.1"/>
    <property type="molecule type" value="Genomic_DNA"/>
</dbReference>